<proteinExistence type="predicted"/>
<accession>A0A8S4GD18</accession>
<organism evidence="2 3">
    <name type="scientific">Plutella xylostella</name>
    <name type="common">Diamondback moth</name>
    <name type="synonym">Plutella maculipennis</name>
    <dbReference type="NCBI Taxonomy" id="51655"/>
    <lineage>
        <taxon>Eukaryota</taxon>
        <taxon>Metazoa</taxon>
        <taxon>Ecdysozoa</taxon>
        <taxon>Arthropoda</taxon>
        <taxon>Hexapoda</taxon>
        <taxon>Insecta</taxon>
        <taxon>Pterygota</taxon>
        <taxon>Neoptera</taxon>
        <taxon>Endopterygota</taxon>
        <taxon>Lepidoptera</taxon>
        <taxon>Glossata</taxon>
        <taxon>Ditrysia</taxon>
        <taxon>Yponomeutoidea</taxon>
        <taxon>Plutellidae</taxon>
        <taxon>Plutella</taxon>
    </lineage>
</organism>
<reference evidence="2" key="1">
    <citation type="submission" date="2020-11" db="EMBL/GenBank/DDBJ databases">
        <authorList>
            <person name="Whiteford S."/>
        </authorList>
    </citation>
    <scope>NUCLEOTIDE SEQUENCE</scope>
</reference>
<dbReference type="PANTHER" id="PTHR33332">
    <property type="entry name" value="REVERSE TRANSCRIPTASE DOMAIN-CONTAINING PROTEIN"/>
    <property type="match status" value="1"/>
</dbReference>
<evidence type="ECO:0000259" key="1">
    <source>
        <dbReference type="PROSITE" id="PS50878"/>
    </source>
</evidence>
<dbReference type="Proteomes" id="UP000653454">
    <property type="component" value="Unassembled WGS sequence"/>
</dbReference>
<protein>
    <submittedName>
        <fullName evidence="2">(diamondback moth) hypothetical protein</fullName>
    </submittedName>
</protein>
<sequence length="802" mass="92003">MSAISWSPSTDGLLPSNLISDYMVDFIDALDLCNLHQFNNVPNQYGRILDLILCTAPASVRACLDPLVPEDPHHPALLIDLDVANFKPLKLAPQRRFAFNRGDYTSIKKCIRDTNWCTILRAHNLNDCIERFYKIIYEFRDSFIPIHSPSTSKFPPWYNSCLVKMIKEKNKYFRKYKLYGNLSDKSSFILIRDRVCKAERQCYNTYINRIENSIASNPKAFWSFVKSSKGRGTFPAEMSYAGHLSDTGQGISELFSTYFHSTFLNNSNTTTNLPNDALSDHSNCDIGSIEIDTKVIEKLLKSLDLNKSAGPDSLPAIFLVNCAEELSLPLSILFKRCVDEGVMPTIWKSAYISPIHKKGPKECVDNYRPISKLCLVSKILERVVYNQLYNALRHTFSPAQHGFLKCRSTVSNLLLFSDFISDHLAKGDQVDAIYTDYGKAFDRIDHTLLLKKLHIQGIRDNLLKWFHSYLSNRSQAVVLNGFTSTWKDIPSGVPQGSLLGPLLFIVFIGDIDSCFANSSHLLFADDMKIYKTVNNAADATSLQEDLVRLDAYCADNKLDLNVTKCLIISFSRKRSPYEFDYRIRSQKLARVYSTRDLGVIFDSRLTFDEHIDSVVGKACRALGFVMRSSKPFKSMKTVKLLFCAYVRSHLEYASQVWNPRYAVYINRIERIQRKFTRYLGFKFKVPYRPYEHRCERFHLLPLELRRSVADVIYVLKVARGEIDCPQLLQLIKLRVPERLTRKKDILHVLQCSTNYRQNSFVVRASIMVNRLCESNDNDIDIFHSNFEAVRAAFVRNFVASLA</sequence>
<name>A0A8S4GD18_PLUXY</name>
<comment type="caution">
    <text evidence="2">The sequence shown here is derived from an EMBL/GenBank/DDBJ whole genome shotgun (WGS) entry which is preliminary data.</text>
</comment>
<feature type="domain" description="Reverse transcriptase" evidence="1">
    <location>
        <begin position="336"/>
        <end position="626"/>
    </location>
</feature>
<evidence type="ECO:0000313" key="3">
    <source>
        <dbReference type="Proteomes" id="UP000653454"/>
    </source>
</evidence>
<dbReference type="InterPro" id="IPR000477">
    <property type="entry name" value="RT_dom"/>
</dbReference>
<dbReference type="InterPro" id="IPR043502">
    <property type="entry name" value="DNA/RNA_pol_sf"/>
</dbReference>
<evidence type="ECO:0000313" key="2">
    <source>
        <dbReference type="EMBL" id="CAG9137814.1"/>
    </source>
</evidence>
<dbReference type="SUPFAM" id="SSF56672">
    <property type="entry name" value="DNA/RNA polymerases"/>
    <property type="match status" value="1"/>
</dbReference>
<dbReference type="Pfam" id="PF00078">
    <property type="entry name" value="RVT_1"/>
    <property type="match status" value="1"/>
</dbReference>
<keyword evidence="3" id="KW-1185">Reference proteome</keyword>
<dbReference type="AlphaFoldDB" id="A0A8S4GD18"/>
<dbReference type="PROSITE" id="PS50878">
    <property type="entry name" value="RT_POL"/>
    <property type="match status" value="1"/>
</dbReference>
<dbReference type="GO" id="GO:0071897">
    <property type="term" value="P:DNA biosynthetic process"/>
    <property type="evidence" value="ECO:0007669"/>
    <property type="project" value="UniProtKB-ARBA"/>
</dbReference>
<gene>
    <name evidence="2" type="ORF">PLXY2_LOCUS16068</name>
</gene>
<dbReference type="EMBL" id="CAJHNJ030000420">
    <property type="protein sequence ID" value="CAG9137814.1"/>
    <property type="molecule type" value="Genomic_DNA"/>
</dbReference>
<dbReference type="CDD" id="cd01650">
    <property type="entry name" value="RT_nLTR_like"/>
    <property type="match status" value="1"/>
</dbReference>